<dbReference type="Pfam" id="PF23562">
    <property type="entry name" value="AMP-binding_C_3"/>
    <property type="match status" value="1"/>
</dbReference>
<dbReference type="Gene3D" id="3.40.50.12780">
    <property type="entry name" value="N-terminal domain of ligase-like"/>
    <property type="match status" value="1"/>
</dbReference>
<dbReference type="SUPFAM" id="SSF47336">
    <property type="entry name" value="ACP-like"/>
    <property type="match status" value="1"/>
</dbReference>
<keyword evidence="1" id="KW-0596">Phosphopantetheine</keyword>
<keyword evidence="5" id="KW-1185">Reference proteome</keyword>
<dbReference type="InterPro" id="IPR036736">
    <property type="entry name" value="ACP-like_sf"/>
</dbReference>
<dbReference type="InterPro" id="IPR009081">
    <property type="entry name" value="PP-bd_ACP"/>
</dbReference>
<dbReference type="InterPro" id="IPR042099">
    <property type="entry name" value="ANL_N_sf"/>
</dbReference>
<gene>
    <name evidence="4" type="ORF">Daesc_006926</name>
</gene>
<sequence>MLNGHAHVAQWQNDLLPHIVDRLARKRPKAIYGSWPVAPDSYNAGFCDITYSHLANIVNGLAWWLTEQLGPSSHHEVLTYVGPNDAFLTSPRNSPAAHRSLFDSLKCRTLVTTDPAPPSITPIIEAVEPCQLIVPSVKELLEKSYPHFSFDKTFEEARHDPGHTSGSTGIPKPLIWTHNTIAWECNSNGRDPPEGVTSIDSFCHGKKIIATPPPFHGAGLAQYLCNAIPFGNIVIAPAASAIVTAQGLVEALKHAPADVALLVPSVIAELAQNPELLDYCANHLELILYIGGDLPQEIGDRIAKKVRLQCQWGASEVGIPQHLLLPELGPLDWRYISFHPCTGAVFDEVADNNYELVIRRNEALSDTQTAFGILSQTNLKEYRTRDLFERHPTVPNAWRWRARADDIIVFLNGEKTNPISMEQSILGKSPELSGVLVVGSQRFQAGLLIEPVVKPLTTAGEAALIERIWPSVEEANKDAPAHARVEKALILVASDRPFIRAGKGTIQRPVTIVQYAADIDKLYADIDVAPDNEVDGIPLNVASGEITPIIRNVVFTVTGWQGIDDNVSFFDHGMDSLQALQLTRALRRALHRPGLGLSTVYQNPTIPQLASALLDQSSTPNDRDLVGSLLATYRELIQRIPVSESIASSTAEPIDVILTGSTGTLGTQMLRALLNRPGIGHIFCLNRSQGGGRTVQCDRFAAAGIAVDLNERVTFVQADLSNPSLGVDKETYDELLSRVGLVIHNAWPVNFNLGLQAFRPNLAGLVNLFAFSAASVSRKIHVVFISSIGAVAGRSVDLGAAPEAVLEPLDSPTPNGYSRSKFISEHLCDTASKHLGIPITIARVGQVSGAACYPGLWNPSEWLPSLVISSLRLGCLPNNLGSRFSKIDWIPSDLIADVVVDLAGSPKPEVVDRGAIVFNLRNPKTVTWDTLLPVMLEYAEAKLGKRLDVVEPSKWLGRLEEIAANISQGDDPDMTSAVKSNPAIKLLDFYHNALWTHGEEVAKPMAIDHALAASQTLRDMPPVGDKWMHKWIGEWVKSQV</sequence>
<evidence type="ECO:0000313" key="4">
    <source>
        <dbReference type="EMBL" id="KAK6952390.1"/>
    </source>
</evidence>
<organism evidence="4 5">
    <name type="scientific">Daldinia eschscholtzii</name>
    <dbReference type="NCBI Taxonomy" id="292717"/>
    <lineage>
        <taxon>Eukaryota</taxon>
        <taxon>Fungi</taxon>
        <taxon>Dikarya</taxon>
        <taxon>Ascomycota</taxon>
        <taxon>Pezizomycotina</taxon>
        <taxon>Sordariomycetes</taxon>
        <taxon>Xylariomycetidae</taxon>
        <taxon>Xylariales</taxon>
        <taxon>Hypoxylaceae</taxon>
        <taxon>Daldinia</taxon>
    </lineage>
</organism>
<evidence type="ECO:0000256" key="1">
    <source>
        <dbReference type="ARBA" id="ARBA00022450"/>
    </source>
</evidence>
<dbReference type="SUPFAM" id="SSF56801">
    <property type="entry name" value="Acetyl-CoA synthetase-like"/>
    <property type="match status" value="1"/>
</dbReference>
<dbReference type="InterPro" id="IPR051414">
    <property type="entry name" value="Adenylate-forming_Reductase"/>
</dbReference>
<dbReference type="Gene3D" id="3.40.50.720">
    <property type="entry name" value="NAD(P)-binding Rossmann-like Domain"/>
    <property type="match status" value="1"/>
</dbReference>
<dbReference type="Gene3D" id="1.10.1200.10">
    <property type="entry name" value="ACP-like"/>
    <property type="match status" value="1"/>
</dbReference>
<name>A0AAX6MIA2_9PEZI</name>
<reference evidence="4 5" key="1">
    <citation type="journal article" date="2024" name="Front Chem Biol">
        <title>Unveiling the potential of Daldinia eschscholtzii MFLUCC 19-0629 through bioactivity and bioinformatics studies for enhanced sustainable agriculture production.</title>
        <authorList>
            <person name="Brooks S."/>
            <person name="Weaver J.A."/>
            <person name="Klomchit A."/>
            <person name="Alharthi S.A."/>
            <person name="Onlamun T."/>
            <person name="Nurani R."/>
            <person name="Vong T.K."/>
            <person name="Alberti F."/>
            <person name="Greco C."/>
        </authorList>
    </citation>
    <scope>NUCLEOTIDE SEQUENCE [LARGE SCALE GENOMIC DNA]</scope>
    <source>
        <strain evidence="4">MFLUCC 19-0629</strain>
    </source>
</reference>
<dbReference type="Pfam" id="PF00501">
    <property type="entry name" value="AMP-binding"/>
    <property type="match status" value="1"/>
</dbReference>
<dbReference type="PANTHER" id="PTHR43439">
    <property type="entry name" value="PHENYLACETATE-COENZYME A LIGASE"/>
    <property type="match status" value="1"/>
</dbReference>
<proteinExistence type="predicted"/>
<dbReference type="InterPro" id="IPR036291">
    <property type="entry name" value="NAD(P)-bd_dom_sf"/>
</dbReference>
<dbReference type="PANTHER" id="PTHR43439:SF2">
    <property type="entry name" value="ENZYME, PUTATIVE (JCVI)-RELATED"/>
    <property type="match status" value="1"/>
</dbReference>
<protein>
    <recommendedName>
        <fullName evidence="3">Carrier domain-containing protein</fullName>
    </recommendedName>
</protein>
<comment type="caution">
    <text evidence="4">The sequence shown here is derived from an EMBL/GenBank/DDBJ whole genome shotgun (WGS) entry which is preliminary data.</text>
</comment>
<dbReference type="GO" id="GO:0031177">
    <property type="term" value="F:phosphopantetheine binding"/>
    <property type="evidence" value="ECO:0007669"/>
    <property type="project" value="InterPro"/>
</dbReference>
<dbReference type="AlphaFoldDB" id="A0AAX6MIA2"/>
<accession>A0AAX6MIA2</accession>
<evidence type="ECO:0000313" key="5">
    <source>
        <dbReference type="Proteomes" id="UP001369815"/>
    </source>
</evidence>
<dbReference type="EMBL" id="JBANMG010000006">
    <property type="protein sequence ID" value="KAK6952390.1"/>
    <property type="molecule type" value="Genomic_DNA"/>
</dbReference>
<keyword evidence="2" id="KW-0597">Phosphoprotein</keyword>
<evidence type="ECO:0000259" key="3">
    <source>
        <dbReference type="PROSITE" id="PS50075"/>
    </source>
</evidence>
<dbReference type="InterPro" id="IPR020806">
    <property type="entry name" value="PKS_PP-bd"/>
</dbReference>
<dbReference type="Proteomes" id="UP001369815">
    <property type="component" value="Unassembled WGS sequence"/>
</dbReference>
<dbReference type="InterPro" id="IPR013120">
    <property type="entry name" value="FAR_NAD-bd"/>
</dbReference>
<dbReference type="SMART" id="SM00823">
    <property type="entry name" value="PKS_PP"/>
    <property type="match status" value="1"/>
</dbReference>
<dbReference type="Pfam" id="PF00550">
    <property type="entry name" value="PP-binding"/>
    <property type="match status" value="1"/>
</dbReference>
<feature type="domain" description="Carrier" evidence="3">
    <location>
        <begin position="541"/>
        <end position="617"/>
    </location>
</feature>
<dbReference type="SUPFAM" id="SSF51735">
    <property type="entry name" value="NAD(P)-binding Rossmann-fold domains"/>
    <property type="match status" value="1"/>
</dbReference>
<dbReference type="InterPro" id="IPR000873">
    <property type="entry name" value="AMP-dep_synth/lig_dom"/>
</dbReference>
<evidence type="ECO:0000256" key="2">
    <source>
        <dbReference type="ARBA" id="ARBA00022553"/>
    </source>
</evidence>
<dbReference type="PROSITE" id="PS50075">
    <property type="entry name" value="CARRIER"/>
    <property type="match status" value="1"/>
</dbReference>
<dbReference type="Pfam" id="PF07993">
    <property type="entry name" value="NAD_binding_4"/>
    <property type="match status" value="1"/>
</dbReference>